<evidence type="ECO:0000256" key="1">
    <source>
        <dbReference type="SAM" id="MobiDB-lite"/>
    </source>
</evidence>
<name>A0AAV2NMT1_9HYME</name>
<proteinExistence type="predicted"/>
<evidence type="ECO:0000313" key="3">
    <source>
        <dbReference type="Proteomes" id="UP001497644"/>
    </source>
</evidence>
<feature type="region of interest" description="Disordered" evidence="1">
    <location>
        <begin position="1"/>
        <end position="21"/>
    </location>
</feature>
<dbReference type="EMBL" id="OZ034826">
    <property type="protein sequence ID" value="CAL1681060.1"/>
    <property type="molecule type" value="Genomic_DNA"/>
</dbReference>
<sequence length="150" mass="16911">MVNPACKQTSRKKQTHIEPAKRHALDALSDGHKAKSHAEFIEKILLSQGTSASTSQSETFTSPPQKIFNPESKFDTKATNNFVLNLPVTDDPNDLITYLPERKVSQELYQNTTDLEGIINEHQLEILSENLISQLNSQLPDKLFNIHIDE</sequence>
<protein>
    <submittedName>
        <fullName evidence="2">Uncharacterized protein</fullName>
    </submittedName>
</protein>
<keyword evidence="3" id="KW-1185">Reference proteome</keyword>
<reference evidence="2" key="1">
    <citation type="submission" date="2024-04" db="EMBL/GenBank/DDBJ databases">
        <authorList>
            <consortium name="Molecular Ecology Group"/>
        </authorList>
    </citation>
    <scope>NUCLEOTIDE SEQUENCE</scope>
</reference>
<accession>A0AAV2NMT1</accession>
<dbReference type="AlphaFoldDB" id="A0AAV2NMT1"/>
<gene>
    <name evidence="2" type="ORF">LPLAT_LOCUS7218</name>
</gene>
<organism evidence="2 3">
    <name type="scientific">Lasius platythorax</name>
    <dbReference type="NCBI Taxonomy" id="488582"/>
    <lineage>
        <taxon>Eukaryota</taxon>
        <taxon>Metazoa</taxon>
        <taxon>Ecdysozoa</taxon>
        <taxon>Arthropoda</taxon>
        <taxon>Hexapoda</taxon>
        <taxon>Insecta</taxon>
        <taxon>Pterygota</taxon>
        <taxon>Neoptera</taxon>
        <taxon>Endopterygota</taxon>
        <taxon>Hymenoptera</taxon>
        <taxon>Apocrita</taxon>
        <taxon>Aculeata</taxon>
        <taxon>Formicoidea</taxon>
        <taxon>Formicidae</taxon>
        <taxon>Formicinae</taxon>
        <taxon>Lasius</taxon>
        <taxon>Lasius</taxon>
    </lineage>
</organism>
<evidence type="ECO:0000313" key="2">
    <source>
        <dbReference type="EMBL" id="CAL1681060.1"/>
    </source>
</evidence>
<dbReference type="Proteomes" id="UP001497644">
    <property type="component" value="Chromosome 3"/>
</dbReference>